<feature type="transmembrane region" description="Helical" evidence="2">
    <location>
        <begin position="272"/>
        <end position="292"/>
    </location>
</feature>
<proteinExistence type="predicted"/>
<keyword evidence="2" id="KW-0472">Membrane</keyword>
<keyword evidence="2" id="KW-0812">Transmembrane</keyword>
<gene>
    <name evidence="3" type="ORF">Agub_g11492</name>
</gene>
<evidence type="ECO:0000256" key="1">
    <source>
        <dbReference type="SAM" id="MobiDB-lite"/>
    </source>
</evidence>
<dbReference type="PANTHER" id="PTHR36774:SF1">
    <property type="entry name" value="INSULIN-INDUCED PROTEIN"/>
    <property type="match status" value="1"/>
</dbReference>
<feature type="compositionally biased region" description="Low complexity" evidence="1">
    <location>
        <begin position="307"/>
        <end position="316"/>
    </location>
</feature>
<accession>A0AAD3DYK4</accession>
<evidence type="ECO:0000256" key="2">
    <source>
        <dbReference type="SAM" id="Phobius"/>
    </source>
</evidence>
<dbReference type="AlphaFoldDB" id="A0AAD3DYK4"/>
<feature type="transmembrane region" description="Helical" evidence="2">
    <location>
        <begin position="209"/>
        <end position="227"/>
    </location>
</feature>
<feature type="transmembrane region" description="Helical" evidence="2">
    <location>
        <begin position="182"/>
        <end position="203"/>
    </location>
</feature>
<name>A0AAD3DYK4_9CHLO</name>
<protein>
    <submittedName>
        <fullName evidence="3">Uncharacterized protein</fullName>
    </submittedName>
</protein>
<comment type="caution">
    <text evidence="3">The sequence shown here is derived from an EMBL/GenBank/DDBJ whole genome shotgun (WGS) entry which is preliminary data.</text>
</comment>
<keyword evidence="4" id="KW-1185">Reference proteome</keyword>
<feature type="compositionally biased region" description="Pro residues" evidence="1">
    <location>
        <begin position="49"/>
        <end position="76"/>
    </location>
</feature>
<keyword evidence="2" id="KW-1133">Transmembrane helix</keyword>
<feature type="region of interest" description="Disordered" evidence="1">
    <location>
        <begin position="303"/>
        <end position="326"/>
    </location>
</feature>
<reference evidence="3 4" key="1">
    <citation type="journal article" date="2021" name="Sci. Rep.">
        <title>Genome sequencing of the multicellular alga Astrephomene provides insights into convergent evolution of germ-soma differentiation.</title>
        <authorList>
            <person name="Yamashita S."/>
            <person name="Yamamoto K."/>
            <person name="Matsuzaki R."/>
            <person name="Suzuki S."/>
            <person name="Yamaguchi H."/>
            <person name="Hirooka S."/>
            <person name="Minakuchi Y."/>
            <person name="Miyagishima S."/>
            <person name="Kawachi M."/>
            <person name="Toyoda A."/>
            <person name="Nozaki H."/>
        </authorList>
    </citation>
    <scope>NUCLEOTIDE SEQUENCE [LARGE SCALE GENOMIC DNA]</scope>
    <source>
        <strain evidence="3 4">NIES-4017</strain>
    </source>
</reference>
<dbReference type="Proteomes" id="UP001054857">
    <property type="component" value="Unassembled WGS sequence"/>
</dbReference>
<organism evidence="3 4">
    <name type="scientific">Astrephomene gubernaculifera</name>
    <dbReference type="NCBI Taxonomy" id="47775"/>
    <lineage>
        <taxon>Eukaryota</taxon>
        <taxon>Viridiplantae</taxon>
        <taxon>Chlorophyta</taxon>
        <taxon>core chlorophytes</taxon>
        <taxon>Chlorophyceae</taxon>
        <taxon>CS clade</taxon>
        <taxon>Chlamydomonadales</taxon>
        <taxon>Astrephomenaceae</taxon>
        <taxon>Astrephomene</taxon>
    </lineage>
</organism>
<dbReference type="PANTHER" id="PTHR36774">
    <property type="entry name" value="INSULIN-INDUCED PROTEIN"/>
    <property type="match status" value="1"/>
</dbReference>
<feature type="region of interest" description="Disordered" evidence="1">
    <location>
        <begin position="38"/>
        <end position="86"/>
    </location>
</feature>
<feature type="transmembrane region" description="Helical" evidence="2">
    <location>
        <begin position="234"/>
        <end position="252"/>
    </location>
</feature>
<sequence>MTQLSTLGADRNACLLAAPSSLSRIGCSRLAAAQLRRPSAIFSSRNNASPPPPSPMPPSPPPPASQPASPDIPPSPTSSSTTSSSSSLLQVALSNAPEWPSFLGSLANSGAMTGTLLDGIHSRVGLQVYDTAPLVLGGLHTSAAVPPLLAVFYLVVGGLQPLLDNLNPSEATSAVQSRCNDVGFVALSFGVLAGLLQLSATTYEQGVPYWQIHLALGTAALLNWRIFDGTRQGLLLAVLCGVGAPAAEVLLLQLAPLWHYPRADVGGVLVSWVPWCYFFYTPALGALGRYLWSTMRQLRDFKHQEQQEQQGQQQQRLSEEQQPEQQ</sequence>
<dbReference type="EMBL" id="BMAR01000030">
    <property type="protein sequence ID" value="GFR49434.1"/>
    <property type="molecule type" value="Genomic_DNA"/>
</dbReference>
<evidence type="ECO:0000313" key="3">
    <source>
        <dbReference type="EMBL" id="GFR49434.1"/>
    </source>
</evidence>
<feature type="compositionally biased region" description="Low complexity" evidence="1">
    <location>
        <begin position="77"/>
        <end position="86"/>
    </location>
</feature>
<evidence type="ECO:0000313" key="4">
    <source>
        <dbReference type="Proteomes" id="UP001054857"/>
    </source>
</evidence>